<dbReference type="AlphaFoldDB" id="A0A377FQN8"/>
<reference evidence="2 3" key="1">
    <citation type="submission" date="2018-06" db="EMBL/GenBank/DDBJ databases">
        <authorList>
            <consortium name="Pathogen Informatics"/>
            <person name="Doyle S."/>
        </authorList>
    </citation>
    <scope>NUCLEOTIDE SEQUENCE [LARGE SCALE GENOMIC DNA]</scope>
    <source>
        <strain evidence="2 3">NCTC13163</strain>
    </source>
</reference>
<dbReference type="InterPro" id="IPR005097">
    <property type="entry name" value="Sacchrp_dh_NADP-bd"/>
</dbReference>
<dbReference type="PANTHER" id="PTHR43781:SF1">
    <property type="entry name" value="SACCHAROPINE DEHYDROGENASE"/>
    <property type="match status" value="1"/>
</dbReference>
<dbReference type="EC" id="1.3.1.-" evidence="2"/>
<gene>
    <name evidence="2" type="ORF">NCTC13163_00214</name>
</gene>
<dbReference type="Pfam" id="PF03435">
    <property type="entry name" value="Sacchrp_dh_NADP"/>
    <property type="match status" value="1"/>
</dbReference>
<dbReference type="OrthoDB" id="623995at2"/>
<keyword evidence="2" id="KW-0560">Oxidoreductase</keyword>
<sequence>MKWMIYGANGYTGELIARQAVKEGMAPVLAGRSAEAIERLGEELECETRVFSLSFDQAKQELADIDLVLHCAGPFADTSQTMVEACLASKTHYLDITGEIEVFEYIHSKKRVKLAQEAGVLLCSGVGFDVIPTDCVARKLKELMPDATTLALGFSAAAGISRGTMKTAIRGLGSSSAERKDGKLSPFPLGAKRRRIDFGRGKKTAIAIPWGDVSTAYYTTGVPNITTWVPVPPVYAYGARLLSWFGPILGSDAVQGKLLRYVDEHVSGPDESERGRSSTYVWGEATNEEGRKVIVRIKTASTYAFTVYGALEVVKRLISAKPVIPGSFTPAMLFGSHFIEEIEGSSSFVVDEVRL</sequence>
<evidence type="ECO:0000313" key="2">
    <source>
        <dbReference type="EMBL" id="STO06874.1"/>
    </source>
</evidence>
<dbReference type="InterPro" id="IPR036291">
    <property type="entry name" value="NAD(P)-bd_dom_sf"/>
</dbReference>
<feature type="domain" description="Saccharopine dehydrogenase NADP binding" evidence="1">
    <location>
        <begin position="4"/>
        <end position="118"/>
    </location>
</feature>
<organism evidence="2 3">
    <name type="scientific">Exiguobacterium aurantiacum</name>
    <dbReference type="NCBI Taxonomy" id="33987"/>
    <lineage>
        <taxon>Bacteria</taxon>
        <taxon>Bacillati</taxon>
        <taxon>Bacillota</taxon>
        <taxon>Bacilli</taxon>
        <taxon>Bacillales</taxon>
        <taxon>Bacillales Family XII. Incertae Sedis</taxon>
        <taxon>Exiguobacterium</taxon>
    </lineage>
</organism>
<dbReference type="Gene3D" id="3.40.50.720">
    <property type="entry name" value="NAD(P)-binding Rossmann-like Domain"/>
    <property type="match status" value="1"/>
</dbReference>
<evidence type="ECO:0000313" key="3">
    <source>
        <dbReference type="Proteomes" id="UP000254060"/>
    </source>
</evidence>
<protein>
    <submittedName>
        <fullName evidence="2">Trans-acting enoyl reductase</fullName>
        <ecNumber evidence="2">1.3.1.-</ecNumber>
    </submittedName>
</protein>
<dbReference type="PANTHER" id="PTHR43781">
    <property type="entry name" value="SACCHAROPINE DEHYDROGENASE"/>
    <property type="match status" value="1"/>
</dbReference>
<dbReference type="GO" id="GO:0016491">
    <property type="term" value="F:oxidoreductase activity"/>
    <property type="evidence" value="ECO:0007669"/>
    <property type="project" value="UniProtKB-KW"/>
</dbReference>
<evidence type="ECO:0000259" key="1">
    <source>
        <dbReference type="Pfam" id="PF03435"/>
    </source>
</evidence>
<dbReference type="STRING" id="1397694.GCA_000702585_00734"/>
<dbReference type="Proteomes" id="UP000254060">
    <property type="component" value="Unassembled WGS sequence"/>
</dbReference>
<dbReference type="EMBL" id="UGGP01000001">
    <property type="protein sequence ID" value="STO06874.1"/>
    <property type="molecule type" value="Genomic_DNA"/>
</dbReference>
<dbReference type="SUPFAM" id="SSF51735">
    <property type="entry name" value="NAD(P)-binding Rossmann-fold domains"/>
    <property type="match status" value="1"/>
</dbReference>
<accession>A0A377FQN8</accession>
<proteinExistence type="predicted"/>
<dbReference type="RefSeq" id="WP_034798851.1">
    <property type="nucleotide sequence ID" value="NZ_UGGP01000001.1"/>
</dbReference>
<name>A0A377FQN8_9BACL</name>